<comment type="similarity">
    <text evidence="1 6">Belongs to the HIBADH-related family.</text>
</comment>
<dbReference type="GO" id="GO:0008442">
    <property type="term" value="F:3-hydroxyisobutyrate dehydrogenase activity"/>
    <property type="evidence" value="ECO:0007669"/>
    <property type="project" value="UniProtKB-EC"/>
</dbReference>
<dbReference type="Gene3D" id="1.10.1040.10">
    <property type="entry name" value="N-(1-d-carboxylethyl)-l-norvaline Dehydrogenase, domain 2"/>
    <property type="match status" value="1"/>
</dbReference>
<dbReference type="InterPro" id="IPR015815">
    <property type="entry name" value="HIBADH-related"/>
</dbReference>
<dbReference type="GO" id="GO:0050661">
    <property type="term" value="F:NADP binding"/>
    <property type="evidence" value="ECO:0007669"/>
    <property type="project" value="InterPro"/>
</dbReference>
<dbReference type="PIRSF" id="PIRSF000103">
    <property type="entry name" value="HIBADH"/>
    <property type="match status" value="1"/>
</dbReference>
<dbReference type="InterPro" id="IPR002204">
    <property type="entry name" value="3-OH-isobutyrate_DH-rel_CS"/>
</dbReference>
<evidence type="ECO:0000313" key="10">
    <source>
        <dbReference type="Proteomes" id="UP000054621"/>
    </source>
</evidence>
<dbReference type="SUPFAM" id="SSF48179">
    <property type="entry name" value="6-phosphogluconate dehydrogenase C-terminal domain-like"/>
    <property type="match status" value="1"/>
</dbReference>
<evidence type="ECO:0000256" key="5">
    <source>
        <dbReference type="PIRSR" id="PIRSR000103-1"/>
    </source>
</evidence>
<keyword evidence="3 6" id="KW-0560">Oxidoreductase</keyword>
<comment type="pathway">
    <text evidence="6">Amino-acid degradation; L-valine degradation.</text>
</comment>
<keyword evidence="2 6" id="KW-0101">Branched-chain amino acid catabolism</keyword>
<dbReference type="Gene3D" id="3.40.50.720">
    <property type="entry name" value="NAD(P)-binding Rossmann-like Domain"/>
    <property type="match status" value="1"/>
</dbReference>
<feature type="active site" evidence="5">
    <location>
        <position position="171"/>
    </location>
</feature>
<feature type="domain" description="6-phosphogluconate dehydrogenase NADP-binding" evidence="7">
    <location>
        <begin position="3"/>
        <end position="162"/>
    </location>
</feature>
<accession>A0A0W0YE38</accession>
<gene>
    <name evidence="9" type="ORF">Lsai_2492</name>
</gene>
<dbReference type="UniPathway" id="UPA00362"/>
<dbReference type="PANTHER" id="PTHR22981:SF7">
    <property type="entry name" value="3-HYDROXYISOBUTYRATE DEHYDROGENASE, MITOCHONDRIAL"/>
    <property type="match status" value="1"/>
</dbReference>
<dbReference type="GO" id="GO:0006574">
    <property type="term" value="P:L-valine catabolic process"/>
    <property type="evidence" value="ECO:0007669"/>
    <property type="project" value="UniProtKB-UniPathway"/>
</dbReference>
<evidence type="ECO:0000256" key="4">
    <source>
        <dbReference type="ARBA" id="ARBA00023027"/>
    </source>
</evidence>
<reference evidence="9 10" key="1">
    <citation type="submission" date="2015-11" db="EMBL/GenBank/DDBJ databases">
        <title>Genomic analysis of 38 Legionella species identifies large and diverse effector repertoires.</title>
        <authorList>
            <person name="Burstein D."/>
            <person name="Amaro F."/>
            <person name="Zusman T."/>
            <person name="Lifshitz Z."/>
            <person name="Cohen O."/>
            <person name="Gilbert J.A."/>
            <person name="Pupko T."/>
            <person name="Shuman H.A."/>
            <person name="Segal G."/>
        </authorList>
    </citation>
    <scope>NUCLEOTIDE SEQUENCE [LARGE SCALE GENOMIC DNA]</scope>
    <source>
        <strain evidence="9 10">Mt.St.Helens-4</strain>
    </source>
</reference>
<dbReference type="Pfam" id="PF14833">
    <property type="entry name" value="NAD_binding_11"/>
    <property type="match status" value="1"/>
</dbReference>
<dbReference type="GO" id="GO:0051287">
    <property type="term" value="F:NAD binding"/>
    <property type="evidence" value="ECO:0007669"/>
    <property type="project" value="InterPro"/>
</dbReference>
<dbReference type="eggNOG" id="COG2084">
    <property type="taxonomic scope" value="Bacteria"/>
</dbReference>
<evidence type="ECO:0000256" key="2">
    <source>
        <dbReference type="ARBA" id="ARBA00022456"/>
    </source>
</evidence>
<dbReference type="OrthoDB" id="9786703at2"/>
<dbReference type="STRING" id="28087.Lsai_2492"/>
<dbReference type="InterPro" id="IPR006115">
    <property type="entry name" value="6PGDH_NADP-bd"/>
</dbReference>
<dbReference type="SUPFAM" id="SSF51735">
    <property type="entry name" value="NAD(P)-binding Rossmann-fold domains"/>
    <property type="match status" value="1"/>
</dbReference>
<dbReference type="InterPro" id="IPR011548">
    <property type="entry name" value="HIBADH"/>
</dbReference>
<evidence type="ECO:0000256" key="3">
    <source>
        <dbReference type="ARBA" id="ARBA00023002"/>
    </source>
</evidence>
<comment type="caution">
    <text evidence="9">The sequence shown here is derived from an EMBL/GenBank/DDBJ whole genome shotgun (WGS) entry which is preliminary data.</text>
</comment>
<dbReference type="Pfam" id="PF03446">
    <property type="entry name" value="NAD_binding_2"/>
    <property type="match status" value="1"/>
</dbReference>
<evidence type="ECO:0000259" key="7">
    <source>
        <dbReference type="Pfam" id="PF03446"/>
    </source>
</evidence>
<dbReference type="EC" id="1.1.1.31" evidence="6"/>
<dbReference type="PROSITE" id="PS00895">
    <property type="entry name" value="3_HYDROXYISOBUT_DH"/>
    <property type="match status" value="1"/>
</dbReference>
<dbReference type="NCBIfam" id="TIGR01692">
    <property type="entry name" value="HIBADH"/>
    <property type="match status" value="1"/>
</dbReference>
<dbReference type="InterPro" id="IPR013328">
    <property type="entry name" value="6PGD_dom2"/>
</dbReference>
<dbReference type="PATRIC" id="fig|28087.4.peg.2683"/>
<dbReference type="PANTHER" id="PTHR22981">
    <property type="entry name" value="3-HYDROXYISOBUTYRATE DEHYDROGENASE-RELATED"/>
    <property type="match status" value="1"/>
</dbReference>
<dbReference type="FunFam" id="1.10.1040.10:FF:000006">
    <property type="entry name" value="3-hydroxyisobutyrate dehydrogenase"/>
    <property type="match status" value="1"/>
</dbReference>
<keyword evidence="4 6" id="KW-0520">NAD</keyword>
<protein>
    <recommendedName>
        <fullName evidence="6">3-hydroxyisobutyrate dehydrogenase</fullName>
        <shortName evidence="6">HIBADH</shortName>
        <ecNumber evidence="6">1.1.1.31</ecNumber>
    </recommendedName>
</protein>
<sequence>MAKIGFVGLGHMGLPMAINLIKAGHQVTGYDLQQTALQHFSQVGGLIAQNTQELAHDKEVLITMLQTGQQVLGVCHNDNGLFQATKKGALFIDCSTIDVNSSRELHHLATQHSLQVVDAPVSGGVAGATAATLTFMVGGEEHAFHAAKPFLAAMGQKIIHTGSAGSGQAAKICNNMILGISMIAISEAFVLAEQLQLSPQKLFEVVSNSSGQCWAMTKYAPVPGVLENVPANNDYKPGFAATMMLKDLLLSQDSAHSVNLETPLGAKATQMYQHFIDQGLGESDFSAIIKLIAQGKEV</sequence>
<name>A0A0W0YE38_9GAMM</name>
<dbReference type="InterPro" id="IPR029154">
    <property type="entry name" value="HIBADH-like_NADP-bd"/>
</dbReference>
<evidence type="ECO:0000313" key="9">
    <source>
        <dbReference type="EMBL" id="KTD54900.1"/>
    </source>
</evidence>
<evidence type="ECO:0000256" key="6">
    <source>
        <dbReference type="RuleBase" id="RU910714"/>
    </source>
</evidence>
<comment type="catalytic activity">
    <reaction evidence="6">
        <text>3-hydroxy-2-methylpropanoate + NAD(+) = 2-methyl-3-oxopropanoate + NADH + H(+)</text>
        <dbReference type="Rhea" id="RHEA:17681"/>
        <dbReference type="ChEBI" id="CHEBI:11805"/>
        <dbReference type="ChEBI" id="CHEBI:15378"/>
        <dbReference type="ChEBI" id="CHEBI:57540"/>
        <dbReference type="ChEBI" id="CHEBI:57700"/>
        <dbReference type="ChEBI" id="CHEBI:57945"/>
        <dbReference type="EC" id="1.1.1.31"/>
    </reaction>
</comment>
<feature type="domain" description="3-hydroxyisobutyrate dehydrogenase-like NAD-binding" evidence="8">
    <location>
        <begin position="165"/>
        <end position="292"/>
    </location>
</feature>
<dbReference type="InterPro" id="IPR008927">
    <property type="entry name" value="6-PGluconate_DH-like_C_sf"/>
</dbReference>
<dbReference type="InterPro" id="IPR036291">
    <property type="entry name" value="NAD(P)-bd_dom_sf"/>
</dbReference>
<dbReference type="EMBL" id="LNYV01000036">
    <property type="protein sequence ID" value="KTD54900.1"/>
    <property type="molecule type" value="Genomic_DNA"/>
</dbReference>
<evidence type="ECO:0000259" key="8">
    <source>
        <dbReference type="Pfam" id="PF14833"/>
    </source>
</evidence>
<dbReference type="RefSeq" id="WP_027270559.1">
    <property type="nucleotide sequence ID" value="NZ_CAAAJE010000008.1"/>
</dbReference>
<dbReference type="Proteomes" id="UP000054621">
    <property type="component" value="Unassembled WGS sequence"/>
</dbReference>
<dbReference type="AlphaFoldDB" id="A0A0W0YE38"/>
<organism evidence="9 10">
    <name type="scientific">Legionella sainthelensi</name>
    <dbReference type="NCBI Taxonomy" id="28087"/>
    <lineage>
        <taxon>Bacteria</taxon>
        <taxon>Pseudomonadati</taxon>
        <taxon>Pseudomonadota</taxon>
        <taxon>Gammaproteobacteria</taxon>
        <taxon>Legionellales</taxon>
        <taxon>Legionellaceae</taxon>
        <taxon>Legionella</taxon>
    </lineage>
</organism>
<evidence type="ECO:0000256" key="1">
    <source>
        <dbReference type="ARBA" id="ARBA00009080"/>
    </source>
</evidence>
<proteinExistence type="inferred from homology"/>